<comment type="catalytic activity">
    <reaction evidence="10">
        <text>a primary alcohol + NAD(+) = an aldehyde + NADH + H(+)</text>
        <dbReference type="Rhea" id="RHEA:10736"/>
        <dbReference type="ChEBI" id="CHEBI:15378"/>
        <dbReference type="ChEBI" id="CHEBI:15734"/>
        <dbReference type="ChEBI" id="CHEBI:17478"/>
        <dbReference type="ChEBI" id="CHEBI:57540"/>
        <dbReference type="ChEBI" id="CHEBI:57945"/>
        <dbReference type="EC" id="1.1.1.1"/>
    </reaction>
</comment>
<sequence>MSHSSSQVITCKAIVCWGKEEPLKVEEIQVEPPKSSEVRVKILCASLCHTDILSTRGFPMPLFPRVMGHEGVGMVESIGEEVDGLKQGDIVIPTYVAECQTCESCTSGKTNLCLKYPLALDCLMLDGTSRMSIKGQSLYHTFSCATWSEYMVINANYVVKVDPSIALSHASFLSCGYSTGFGAAWKEAKIEEGSTVAVFGLGTVGLGVVEGARIQGATKIIGIDKNTRKNEKGKVFGMTDFINPDDSDKPICESVRDLTDGKGVDYSFECTGVAPLLNEAIESTKVGIGKTILIGAGDHLSLQINFLPLLCGRTLKGCIFGGLKTISDVPILLEKCRNEEIHLDELLTHEVQLEDINKAFQLLKQPDCVKVLVKI</sequence>
<dbReference type="GO" id="GO:0005829">
    <property type="term" value="C:cytosol"/>
    <property type="evidence" value="ECO:0007669"/>
    <property type="project" value="TreeGrafter"/>
</dbReference>
<dbReference type="PANTHER" id="PTHR43880:SF38">
    <property type="entry name" value="ALCOHOL DEHYDROGENASE-RELATED"/>
    <property type="match status" value="1"/>
</dbReference>
<dbReference type="AlphaFoldDB" id="A0A6P5WUR2"/>
<evidence type="ECO:0000259" key="12">
    <source>
        <dbReference type="Pfam" id="PF00107"/>
    </source>
</evidence>
<evidence type="ECO:0000256" key="7">
    <source>
        <dbReference type="ARBA" id="ARBA00023002"/>
    </source>
</evidence>
<dbReference type="GO" id="GO:0004022">
    <property type="term" value="F:alcohol dehydrogenase (NAD+) activity"/>
    <property type="evidence" value="ECO:0007669"/>
    <property type="project" value="UniProtKB-EC"/>
</dbReference>
<dbReference type="GO" id="GO:0046294">
    <property type="term" value="P:formaldehyde catabolic process"/>
    <property type="evidence" value="ECO:0007669"/>
    <property type="project" value="TreeGrafter"/>
</dbReference>
<dbReference type="Pfam" id="PF08240">
    <property type="entry name" value="ADH_N"/>
    <property type="match status" value="1"/>
</dbReference>
<feature type="domain" description="Alcohol dehydrogenase-like C-terminal" evidence="12">
    <location>
        <begin position="204"/>
        <end position="329"/>
    </location>
</feature>
<evidence type="ECO:0000313" key="15">
    <source>
        <dbReference type="RefSeq" id="XP_022719890.1"/>
    </source>
</evidence>
<dbReference type="InterPro" id="IPR013149">
    <property type="entry name" value="ADH-like_C"/>
</dbReference>
<comment type="similarity">
    <text evidence="2">Belongs to the zinc-containing alcohol dehydrogenase family. Class-III subfamily.</text>
</comment>
<comment type="subunit">
    <text evidence="3">Homodimer.</text>
</comment>
<dbReference type="EC" id="1.1.1.1" evidence="4"/>
<evidence type="ECO:0000256" key="5">
    <source>
        <dbReference type="ARBA" id="ARBA00022723"/>
    </source>
</evidence>
<dbReference type="PANTHER" id="PTHR43880">
    <property type="entry name" value="ALCOHOL DEHYDROGENASE"/>
    <property type="match status" value="1"/>
</dbReference>
<protein>
    <recommendedName>
        <fullName evidence="4">alcohol dehydrogenase</fullName>
        <ecNumber evidence="4">1.1.1.1</ecNumber>
    </recommendedName>
</protein>
<dbReference type="InterPro" id="IPR036291">
    <property type="entry name" value="NAD(P)-bd_dom_sf"/>
</dbReference>
<accession>A0A6P5WUR2</accession>
<organism evidence="14 15">
    <name type="scientific">Durio zibethinus</name>
    <name type="common">Durian</name>
    <dbReference type="NCBI Taxonomy" id="66656"/>
    <lineage>
        <taxon>Eukaryota</taxon>
        <taxon>Viridiplantae</taxon>
        <taxon>Streptophyta</taxon>
        <taxon>Embryophyta</taxon>
        <taxon>Tracheophyta</taxon>
        <taxon>Spermatophyta</taxon>
        <taxon>Magnoliopsida</taxon>
        <taxon>eudicotyledons</taxon>
        <taxon>Gunneridae</taxon>
        <taxon>Pentapetalae</taxon>
        <taxon>rosids</taxon>
        <taxon>malvids</taxon>
        <taxon>Malvales</taxon>
        <taxon>Malvaceae</taxon>
        <taxon>Helicteroideae</taxon>
        <taxon>Durio</taxon>
    </lineage>
</organism>
<dbReference type="PROSITE" id="PS00059">
    <property type="entry name" value="ADH_ZINC"/>
    <property type="match status" value="1"/>
</dbReference>
<evidence type="ECO:0000256" key="4">
    <source>
        <dbReference type="ARBA" id="ARBA00013190"/>
    </source>
</evidence>
<dbReference type="InterPro" id="IPR013154">
    <property type="entry name" value="ADH-like_N"/>
</dbReference>
<dbReference type="Proteomes" id="UP000515121">
    <property type="component" value="Unplaced"/>
</dbReference>
<comment type="cofactor">
    <cofactor evidence="1 11">
        <name>Zn(2+)</name>
        <dbReference type="ChEBI" id="CHEBI:29105"/>
    </cofactor>
</comment>
<evidence type="ECO:0000313" key="14">
    <source>
        <dbReference type="Proteomes" id="UP000515121"/>
    </source>
</evidence>
<evidence type="ECO:0000256" key="2">
    <source>
        <dbReference type="ARBA" id="ARBA00010902"/>
    </source>
</evidence>
<reference evidence="15" key="1">
    <citation type="submission" date="2025-08" db="UniProtKB">
        <authorList>
            <consortium name="RefSeq"/>
        </authorList>
    </citation>
    <scope>IDENTIFICATION</scope>
    <source>
        <tissue evidence="15">Fruit stalk</tissue>
    </source>
</reference>
<dbReference type="Gene3D" id="3.40.50.720">
    <property type="entry name" value="NAD(P)-binding Rossmann-like Domain"/>
    <property type="match status" value="1"/>
</dbReference>
<dbReference type="OrthoDB" id="417550at2759"/>
<evidence type="ECO:0000256" key="9">
    <source>
        <dbReference type="ARBA" id="ARBA00049164"/>
    </source>
</evidence>
<dbReference type="Gene3D" id="3.90.180.10">
    <property type="entry name" value="Medium-chain alcohol dehydrogenases, catalytic domain"/>
    <property type="match status" value="1"/>
</dbReference>
<dbReference type="KEGG" id="dzi:111277745"/>
<keyword evidence="8" id="KW-0520">NAD</keyword>
<dbReference type="SUPFAM" id="SSF50129">
    <property type="entry name" value="GroES-like"/>
    <property type="match status" value="2"/>
</dbReference>
<dbReference type="FunFam" id="3.40.50.720:FF:000003">
    <property type="entry name" value="S-(hydroxymethyl)glutathione dehydrogenase"/>
    <property type="match status" value="1"/>
</dbReference>
<dbReference type="SUPFAM" id="SSF51735">
    <property type="entry name" value="NAD(P)-binding Rossmann-fold domains"/>
    <property type="match status" value="1"/>
</dbReference>
<keyword evidence="7" id="KW-0560">Oxidoreductase</keyword>
<keyword evidence="5 11" id="KW-0479">Metal-binding</keyword>
<evidence type="ECO:0000259" key="13">
    <source>
        <dbReference type="Pfam" id="PF08240"/>
    </source>
</evidence>
<feature type="domain" description="Alcohol dehydrogenase-like N-terminal" evidence="13">
    <location>
        <begin position="35"/>
        <end position="162"/>
    </location>
</feature>
<evidence type="ECO:0000256" key="1">
    <source>
        <dbReference type="ARBA" id="ARBA00001947"/>
    </source>
</evidence>
<proteinExistence type="inferred from homology"/>
<dbReference type="CDD" id="cd08277">
    <property type="entry name" value="liver_alcohol_DH_like"/>
    <property type="match status" value="1"/>
</dbReference>
<comment type="catalytic activity">
    <reaction evidence="9">
        <text>a secondary alcohol + NAD(+) = a ketone + NADH + H(+)</text>
        <dbReference type="Rhea" id="RHEA:10740"/>
        <dbReference type="ChEBI" id="CHEBI:15378"/>
        <dbReference type="ChEBI" id="CHEBI:17087"/>
        <dbReference type="ChEBI" id="CHEBI:35681"/>
        <dbReference type="ChEBI" id="CHEBI:57540"/>
        <dbReference type="ChEBI" id="CHEBI:57945"/>
        <dbReference type="EC" id="1.1.1.1"/>
    </reaction>
</comment>
<keyword evidence="6 11" id="KW-0862">Zinc</keyword>
<dbReference type="GO" id="GO:0008270">
    <property type="term" value="F:zinc ion binding"/>
    <property type="evidence" value="ECO:0007669"/>
    <property type="project" value="InterPro"/>
</dbReference>
<dbReference type="InterPro" id="IPR011032">
    <property type="entry name" value="GroES-like_sf"/>
</dbReference>
<dbReference type="Pfam" id="PF00107">
    <property type="entry name" value="ADH_zinc_N"/>
    <property type="match status" value="1"/>
</dbReference>
<dbReference type="RefSeq" id="XP_022719890.1">
    <property type="nucleotide sequence ID" value="XM_022864155.1"/>
</dbReference>
<dbReference type="FunFam" id="3.90.180.10:FF:000007">
    <property type="entry name" value="Alcohol dehydrogenase 6"/>
    <property type="match status" value="1"/>
</dbReference>
<name>A0A6P5WUR2_DURZI</name>
<dbReference type="GO" id="GO:0051903">
    <property type="term" value="F:S-(hydroxymethyl)glutathione dehydrogenase [NAD(P)+] activity"/>
    <property type="evidence" value="ECO:0007669"/>
    <property type="project" value="TreeGrafter"/>
</dbReference>
<evidence type="ECO:0000256" key="8">
    <source>
        <dbReference type="ARBA" id="ARBA00023027"/>
    </source>
</evidence>
<evidence type="ECO:0000256" key="3">
    <source>
        <dbReference type="ARBA" id="ARBA00011738"/>
    </source>
</evidence>
<evidence type="ECO:0000256" key="11">
    <source>
        <dbReference type="RuleBase" id="RU361277"/>
    </source>
</evidence>
<evidence type="ECO:0000256" key="10">
    <source>
        <dbReference type="ARBA" id="ARBA00049243"/>
    </source>
</evidence>
<keyword evidence="14" id="KW-1185">Reference proteome</keyword>
<evidence type="ECO:0000256" key="6">
    <source>
        <dbReference type="ARBA" id="ARBA00022833"/>
    </source>
</evidence>
<dbReference type="GeneID" id="111277745"/>
<dbReference type="InterPro" id="IPR002328">
    <property type="entry name" value="ADH_Zn_CS"/>
</dbReference>
<gene>
    <name evidence="15" type="primary">LOC111277745</name>
</gene>